<dbReference type="SUPFAM" id="SSF55729">
    <property type="entry name" value="Acyl-CoA N-acyltransferases (Nat)"/>
    <property type="match status" value="1"/>
</dbReference>
<organism evidence="4 5">
    <name type="scientific">Amphiplicatus metriothermophilus</name>
    <dbReference type="NCBI Taxonomy" id="1519374"/>
    <lineage>
        <taxon>Bacteria</taxon>
        <taxon>Pseudomonadati</taxon>
        <taxon>Pseudomonadota</taxon>
        <taxon>Alphaproteobacteria</taxon>
        <taxon>Parvularculales</taxon>
        <taxon>Parvularculaceae</taxon>
        <taxon>Amphiplicatus</taxon>
    </lineage>
</organism>
<dbReference type="InterPro" id="IPR016181">
    <property type="entry name" value="Acyl_CoA_acyltransferase"/>
</dbReference>
<dbReference type="Gene3D" id="3.40.630.30">
    <property type="match status" value="1"/>
</dbReference>
<keyword evidence="5" id="KW-1185">Reference proteome</keyword>
<dbReference type="RefSeq" id="WP_183234054.1">
    <property type="nucleotide sequence ID" value="NZ_FZQA01000003.1"/>
</dbReference>
<dbReference type="GO" id="GO:0016747">
    <property type="term" value="F:acyltransferase activity, transferring groups other than amino-acyl groups"/>
    <property type="evidence" value="ECO:0007669"/>
    <property type="project" value="InterPro"/>
</dbReference>
<name>A0A239PT25_9PROT</name>
<evidence type="ECO:0000313" key="5">
    <source>
        <dbReference type="Proteomes" id="UP000198346"/>
    </source>
</evidence>
<evidence type="ECO:0000256" key="1">
    <source>
        <dbReference type="ARBA" id="ARBA00022679"/>
    </source>
</evidence>
<dbReference type="Pfam" id="PF13420">
    <property type="entry name" value="Acetyltransf_4"/>
    <property type="match status" value="1"/>
</dbReference>
<dbReference type="Proteomes" id="UP000198346">
    <property type="component" value="Unassembled WGS sequence"/>
</dbReference>
<sequence>MSGPVARRAIPADAAGINAVYNPYIRDTAATFELVEHDEAQRRRWIEERCADPRHPVFVAEDESGLCGFANAGPFDPRGAYATSVKVSVFVGFGRQGRGAGRALYEALFEALAATDVHRAYALIVPPNPASVALHERFGFVHVATLSEVGRKFGRYWDVMWFEKRF</sequence>
<evidence type="ECO:0000313" key="4">
    <source>
        <dbReference type="EMBL" id="SNT73451.1"/>
    </source>
</evidence>
<accession>A0A239PT25</accession>
<dbReference type="AlphaFoldDB" id="A0A239PT25"/>
<dbReference type="PANTHER" id="PTHR43072:SF23">
    <property type="entry name" value="UPF0039 PROTEIN C11D3.02C"/>
    <property type="match status" value="1"/>
</dbReference>
<evidence type="ECO:0000259" key="3">
    <source>
        <dbReference type="PROSITE" id="PS51186"/>
    </source>
</evidence>
<keyword evidence="1 4" id="KW-0808">Transferase</keyword>
<keyword evidence="2" id="KW-0012">Acyltransferase</keyword>
<proteinExistence type="predicted"/>
<reference evidence="4 5" key="1">
    <citation type="submission" date="2017-07" db="EMBL/GenBank/DDBJ databases">
        <authorList>
            <person name="Sun Z.S."/>
            <person name="Albrecht U."/>
            <person name="Echele G."/>
            <person name="Lee C.C."/>
        </authorList>
    </citation>
    <scope>NUCLEOTIDE SEQUENCE [LARGE SCALE GENOMIC DNA]</scope>
    <source>
        <strain evidence="4 5">CGMCC 1.12710</strain>
    </source>
</reference>
<dbReference type="PANTHER" id="PTHR43072">
    <property type="entry name" value="N-ACETYLTRANSFERASE"/>
    <property type="match status" value="1"/>
</dbReference>
<protein>
    <submittedName>
        <fullName evidence="4">Phosphinothricin acetyltransferase</fullName>
    </submittedName>
</protein>
<dbReference type="EMBL" id="FZQA01000003">
    <property type="protein sequence ID" value="SNT73451.1"/>
    <property type="molecule type" value="Genomic_DNA"/>
</dbReference>
<feature type="domain" description="N-acetyltransferase" evidence="3">
    <location>
        <begin position="4"/>
        <end position="163"/>
    </location>
</feature>
<dbReference type="InterPro" id="IPR000182">
    <property type="entry name" value="GNAT_dom"/>
</dbReference>
<gene>
    <name evidence="4" type="ORF">SAMN06297382_1819</name>
</gene>
<dbReference type="PROSITE" id="PS51186">
    <property type="entry name" value="GNAT"/>
    <property type="match status" value="1"/>
</dbReference>
<evidence type="ECO:0000256" key="2">
    <source>
        <dbReference type="ARBA" id="ARBA00023315"/>
    </source>
</evidence>